<name>A0A0G1P368_9BACT</name>
<dbReference type="EMBL" id="LCKF01000025">
    <property type="protein sequence ID" value="KKT90829.1"/>
    <property type="molecule type" value="Genomic_DNA"/>
</dbReference>
<dbReference type="Proteomes" id="UP000033966">
    <property type="component" value="Unassembled WGS sequence"/>
</dbReference>
<evidence type="ECO:0000256" key="2">
    <source>
        <dbReference type="ARBA" id="ARBA00023235"/>
    </source>
</evidence>
<evidence type="ECO:0000256" key="1">
    <source>
        <dbReference type="ARBA" id="ARBA00010523"/>
    </source>
</evidence>
<dbReference type="GO" id="GO:0005975">
    <property type="term" value="P:carbohydrate metabolic process"/>
    <property type="evidence" value="ECO:0007669"/>
    <property type="project" value="InterPro"/>
</dbReference>
<reference evidence="4 5" key="1">
    <citation type="journal article" date="2015" name="Nature">
        <title>rRNA introns, odd ribosomes, and small enigmatic genomes across a large radiation of phyla.</title>
        <authorList>
            <person name="Brown C.T."/>
            <person name="Hug L.A."/>
            <person name="Thomas B.C."/>
            <person name="Sharon I."/>
            <person name="Castelle C.J."/>
            <person name="Singh A."/>
            <person name="Wilkins M.J."/>
            <person name="Williams K.H."/>
            <person name="Banfield J.F."/>
        </authorList>
    </citation>
    <scope>NUCLEOTIDE SEQUENCE [LARGE SCALE GENOMIC DNA]</scope>
</reference>
<dbReference type="GO" id="GO:0004347">
    <property type="term" value="F:glucose-6-phosphate isomerase activity"/>
    <property type="evidence" value="ECO:0007669"/>
    <property type="project" value="InterPro"/>
</dbReference>
<comment type="caution">
    <text evidence="4">The sequence shown here is derived from an EMBL/GenBank/DDBJ whole genome shotgun (WGS) entry which is preliminary data.</text>
</comment>
<dbReference type="SUPFAM" id="SSF53697">
    <property type="entry name" value="SIS domain"/>
    <property type="match status" value="1"/>
</dbReference>
<dbReference type="InterPro" id="IPR019490">
    <property type="entry name" value="Glu6P/Mann6P_isomerase_C"/>
</dbReference>
<accession>A0A0G1P368</accession>
<dbReference type="GO" id="GO:1901135">
    <property type="term" value="P:carbohydrate derivative metabolic process"/>
    <property type="evidence" value="ECO:0007669"/>
    <property type="project" value="InterPro"/>
</dbReference>
<keyword evidence="2 4" id="KW-0413">Isomerase</keyword>
<gene>
    <name evidence="4" type="ORF">UW92_C0025G0011</name>
</gene>
<evidence type="ECO:0000313" key="4">
    <source>
        <dbReference type="EMBL" id="KKT90829.1"/>
    </source>
</evidence>
<dbReference type="GO" id="GO:0004476">
    <property type="term" value="F:mannose-6-phosphate isomerase activity"/>
    <property type="evidence" value="ECO:0007669"/>
    <property type="project" value="InterPro"/>
</dbReference>
<dbReference type="Gene3D" id="3.40.50.10490">
    <property type="entry name" value="Glucose-6-phosphate isomerase like protein, domain 1"/>
    <property type="match status" value="2"/>
</dbReference>
<evidence type="ECO:0000313" key="5">
    <source>
        <dbReference type="Proteomes" id="UP000033966"/>
    </source>
</evidence>
<dbReference type="GO" id="GO:0097367">
    <property type="term" value="F:carbohydrate derivative binding"/>
    <property type="evidence" value="ECO:0007669"/>
    <property type="project" value="InterPro"/>
</dbReference>
<dbReference type="InterPro" id="IPR046348">
    <property type="entry name" value="SIS_dom_sf"/>
</dbReference>
<organism evidence="4 5">
    <name type="scientific">Candidatus Jorgensenbacteria bacterium GW2011_GWA2_45_13</name>
    <dbReference type="NCBI Taxonomy" id="1618662"/>
    <lineage>
        <taxon>Bacteria</taxon>
        <taxon>Candidatus Joergenseniibacteriota</taxon>
    </lineage>
</organism>
<comment type="similarity">
    <text evidence="1">Belongs to the PGI/PMI family.</text>
</comment>
<feature type="domain" description="Bifunctional glucose-6-phosphate/mannose-6-phosphate isomerase C-terminal" evidence="3">
    <location>
        <begin position="183"/>
        <end position="329"/>
    </location>
</feature>
<sequence>MNYKNYRDSLLSFSRQFEKKALQTSNLSALRKGARPDGIVLVGMGGSGLAGDVLEILKKEIRLPIPLVVWKNYHLPETSFNRPLFIFSSFSGNTEETISGLTDLLSKNGKKNFLLGVVGTGGILKSLAEEYGIPLVLFPAEDLTPREALGYSVNSVITLLKVCFPSLRAAKVFSGNLHPKRFETEGKKLAVVCRNRTVVIYTNSAFAGIGYTWKIFLNETAKHPAFTGVIPENDHNEIGSFEKLSSRFSAIFLFDPKEGIRMRKKMLFTKQALAHCGVKTAEVKLYGKTETEKLWNSIVLSEWMSLSLARLKKVEPRRTEFIEHFKKTMKGA</sequence>
<evidence type="ECO:0000259" key="3">
    <source>
        <dbReference type="Pfam" id="PF10432"/>
    </source>
</evidence>
<dbReference type="Pfam" id="PF10432">
    <property type="entry name" value="bact-PGI_C"/>
    <property type="match status" value="1"/>
</dbReference>
<protein>
    <submittedName>
        <fullName evidence="4">Bifunctional phosphoglucose/phosphomannose isomerase</fullName>
    </submittedName>
</protein>
<proteinExistence type="inferred from homology"/>
<dbReference type="AlphaFoldDB" id="A0A0G1P368"/>